<keyword evidence="3" id="KW-1185">Reference proteome</keyword>
<name>A0A0K1E9E4_CHOCO</name>
<dbReference type="EMBL" id="CP012159">
    <property type="protein sequence ID" value="AKT37297.1"/>
    <property type="molecule type" value="Genomic_DNA"/>
</dbReference>
<keyword evidence="1" id="KW-0472">Membrane</keyword>
<dbReference type="AlphaFoldDB" id="A0A0K1E9E4"/>
<organism evidence="2 3">
    <name type="scientific">Chondromyces crocatus</name>
    <dbReference type="NCBI Taxonomy" id="52"/>
    <lineage>
        <taxon>Bacteria</taxon>
        <taxon>Pseudomonadati</taxon>
        <taxon>Myxococcota</taxon>
        <taxon>Polyangia</taxon>
        <taxon>Polyangiales</taxon>
        <taxon>Polyangiaceae</taxon>
        <taxon>Chondromyces</taxon>
    </lineage>
</organism>
<accession>A0A0K1E9E4</accession>
<reference evidence="2 3" key="1">
    <citation type="submission" date="2015-07" db="EMBL/GenBank/DDBJ databases">
        <title>Genome analysis of myxobacterium Chondromyces crocatus Cm c5 reveals a high potential for natural compound synthesis and the genetic basis for the loss of fruiting body formation.</title>
        <authorList>
            <person name="Zaburannyi N."/>
            <person name="Bunk B."/>
            <person name="Maier J."/>
            <person name="Overmann J."/>
            <person name="Mueller R."/>
        </authorList>
    </citation>
    <scope>NUCLEOTIDE SEQUENCE [LARGE SCALE GENOMIC DNA]</scope>
    <source>
        <strain evidence="2 3">Cm c5</strain>
    </source>
</reference>
<dbReference type="KEGG" id="ccro:CMC5_014280"/>
<proteinExistence type="predicted"/>
<dbReference type="SUPFAM" id="SSF48452">
    <property type="entry name" value="TPR-like"/>
    <property type="match status" value="1"/>
</dbReference>
<gene>
    <name evidence="2" type="ORF">CMC5_014280</name>
</gene>
<feature type="transmembrane region" description="Helical" evidence="1">
    <location>
        <begin position="304"/>
        <end position="326"/>
    </location>
</feature>
<dbReference type="InterPro" id="IPR011990">
    <property type="entry name" value="TPR-like_helical_dom_sf"/>
</dbReference>
<sequence length="363" mass="37498">MAARGVGRAGERRSGLRGRGVGRAVVSVGRTVMSVGVVFTGWVGPAAAEDVASAEALFNRGKADMLAGRYEAGCAAIAESQRIDPRPGTLFTLAECESRRGRSATAAAHFSDYLEIYEKLPRAQKFRQGRRPQVAEKERDRLRAEAPELTLALPATAPRETVVKRDGEVVGSAALEVPLPVDPGEHRVSTEVAGAEAWEVAFTLAPKEKKHLRLEVKLPKPPEPPPEPPPVVAEEEVSTGRRALTFTVGGLGIAGLAVGGVMGALALGAKGTMGDHCGGAIGQRDARVCDAAGLAAVDRVKMTGLVSTIGFAVGAAGVGTALVLLLTEPRGGEADTGQARRWVSAGVLSAGPAGAMLGVQGAW</sequence>
<evidence type="ECO:0000313" key="2">
    <source>
        <dbReference type="EMBL" id="AKT37297.1"/>
    </source>
</evidence>
<dbReference type="OrthoDB" id="5506976at2"/>
<evidence type="ECO:0008006" key="4">
    <source>
        <dbReference type="Google" id="ProtNLM"/>
    </source>
</evidence>
<dbReference type="RefSeq" id="WP_050429686.1">
    <property type="nucleotide sequence ID" value="NZ_CP012159.1"/>
</dbReference>
<evidence type="ECO:0000256" key="1">
    <source>
        <dbReference type="SAM" id="Phobius"/>
    </source>
</evidence>
<keyword evidence="1" id="KW-0812">Transmembrane</keyword>
<dbReference type="STRING" id="52.CMC5_014280"/>
<keyword evidence="1" id="KW-1133">Transmembrane helix</keyword>
<protein>
    <recommendedName>
        <fullName evidence="4">PEGA domain-containing protein</fullName>
    </recommendedName>
</protein>
<dbReference type="Gene3D" id="1.25.40.10">
    <property type="entry name" value="Tetratricopeptide repeat domain"/>
    <property type="match status" value="1"/>
</dbReference>
<evidence type="ECO:0000313" key="3">
    <source>
        <dbReference type="Proteomes" id="UP000067626"/>
    </source>
</evidence>
<dbReference type="Proteomes" id="UP000067626">
    <property type="component" value="Chromosome"/>
</dbReference>
<feature type="transmembrane region" description="Helical" evidence="1">
    <location>
        <begin position="243"/>
        <end position="266"/>
    </location>
</feature>